<protein>
    <submittedName>
        <fullName evidence="1">SusD/RagB family nutrient-binding outer membrane lipoprotein</fullName>
    </submittedName>
</protein>
<dbReference type="PROSITE" id="PS51257">
    <property type="entry name" value="PROKAR_LIPOPROTEIN"/>
    <property type="match status" value="1"/>
</dbReference>
<dbReference type="Gene3D" id="1.25.40.390">
    <property type="match status" value="1"/>
</dbReference>
<organism evidence="1 2">
    <name type="scientific">Arcticibacterium luteifluviistationis</name>
    <dbReference type="NCBI Taxonomy" id="1784714"/>
    <lineage>
        <taxon>Bacteria</taxon>
        <taxon>Pseudomonadati</taxon>
        <taxon>Bacteroidota</taxon>
        <taxon>Cytophagia</taxon>
        <taxon>Cytophagales</taxon>
        <taxon>Leadbetterellaceae</taxon>
        <taxon>Arcticibacterium</taxon>
    </lineage>
</organism>
<dbReference type="Pfam" id="PF12771">
    <property type="entry name" value="SusD-like_2"/>
    <property type="match status" value="1"/>
</dbReference>
<proteinExistence type="predicted"/>
<reference evidence="1 2" key="1">
    <citation type="submission" date="2018-05" db="EMBL/GenBank/DDBJ databases">
        <title>Complete genome sequence of Arcticibacterium luteifluviistationis SM1504T, a cytophagaceae bacterium isolated from Arctic surface seawater.</title>
        <authorList>
            <person name="Li Y."/>
            <person name="Qin Q.-L."/>
        </authorList>
    </citation>
    <scope>NUCLEOTIDE SEQUENCE [LARGE SCALE GENOMIC DNA]</scope>
    <source>
        <strain evidence="1 2">SM1504</strain>
    </source>
</reference>
<accession>A0A2Z4GDN4</accession>
<evidence type="ECO:0000313" key="2">
    <source>
        <dbReference type="Proteomes" id="UP000249873"/>
    </source>
</evidence>
<dbReference type="Proteomes" id="UP000249873">
    <property type="component" value="Chromosome"/>
</dbReference>
<dbReference type="InterPro" id="IPR041662">
    <property type="entry name" value="SusD-like_2"/>
</dbReference>
<dbReference type="EMBL" id="CP029480">
    <property type="protein sequence ID" value="AWV99023.1"/>
    <property type="molecule type" value="Genomic_DNA"/>
</dbReference>
<dbReference type="KEGG" id="als:DJ013_12950"/>
<keyword evidence="2" id="KW-1185">Reference proteome</keyword>
<dbReference type="AlphaFoldDB" id="A0A2Z4GDN4"/>
<keyword evidence="1" id="KW-0449">Lipoprotein</keyword>
<dbReference type="RefSeq" id="WP_111372216.1">
    <property type="nucleotide sequence ID" value="NZ_CP029480.1"/>
</dbReference>
<name>A0A2Z4GDN4_9BACT</name>
<dbReference type="OrthoDB" id="843771at2"/>
<sequence>MKIYKKILGVTLLSCFALSSCDEDKLIELNSNKNASTDIDMSYLLAYGQLRVAGSRFESWRTNLIYSSTMIQHNATLQGYWSGDKYYYNASYSGAYWSTHFSDAIKLLTEVVDKTADDADLANIHSAAQIMRAFDLHRMTDIYGDIPYKQAGRGTIDGDANWFPAYETQEEVYSLLVADIKAARDSFSDSAKNLGEQDVLFQGDLTKWKKFANALLMRVALRMSNVDAATAQAVFTEAATSGAIDSNDADGFLTQVLGTGGDTNYNGTSLAMSSEGGGGGDNNAKVSKTFLDWMNANNDPRKMIIVGGVGNPYNDKSTWITDPELQVGLPNGYTTTTIKNIVPDFVTVDDYSFINPDIINLDDPTPFISYAEVEFMLAEAAVKGWITTDSETHFSNGINAAMNSWAAFGVQTPAQADINAYIEGLGYASADNKLELIGEQYWAATYLNHIESWSNWRRTGYPALTPTSDPNNMTGGTIPRRLRYYENEIGTNPENYKTAIARQGADLMTTRIWWDK</sequence>
<dbReference type="SUPFAM" id="SSF48452">
    <property type="entry name" value="TPR-like"/>
    <property type="match status" value="1"/>
</dbReference>
<dbReference type="InterPro" id="IPR011990">
    <property type="entry name" value="TPR-like_helical_dom_sf"/>
</dbReference>
<gene>
    <name evidence="1" type="ORF">DJ013_12950</name>
</gene>
<evidence type="ECO:0000313" key="1">
    <source>
        <dbReference type="EMBL" id="AWV99023.1"/>
    </source>
</evidence>